<keyword evidence="5 6" id="KW-0472">Membrane</keyword>
<dbReference type="Pfam" id="PF02683">
    <property type="entry name" value="DsbD_TM"/>
    <property type="match status" value="1"/>
</dbReference>
<protein>
    <submittedName>
        <fullName evidence="8">Cytochrome C biogenesis protein transmembrane region</fullName>
    </submittedName>
</protein>
<evidence type="ECO:0000313" key="8">
    <source>
        <dbReference type="EMBL" id="GAP39725.1"/>
    </source>
</evidence>
<keyword evidence="4 6" id="KW-1133">Transmembrane helix</keyword>
<organism evidence="8">
    <name type="scientific">Flexilinea flocculi</name>
    <dbReference type="NCBI Taxonomy" id="1678840"/>
    <lineage>
        <taxon>Bacteria</taxon>
        <taxon>Bacillati</taxon>
        <taxon>Chloroflexota</taxon>
        <taxon>Anaerolineae</taxon>
        <taxon>Anaerolineales</taxon>
        <taxon>Anaerolineaceae</taxon>
        <taxon>Flexilinea</taxon>
    </lineage>
</organism>
<evidence type="ECO:0000256" key="5">
    <source>
        <dbReference type="ARBA" id="ARBA00023136"/>
    </source>
</evidence>
<feature type="transmembrane region" description="Helical" evidence="6">
    <location>
        <begin position="89"/>
        <end position="111"/>
    </location>
</feature>
<evidence type="ECO:0000313" key="9">
    <source>
        <dbReference type="Proteomes" id="UP000053370"/>
    </source>
</evidence>
<proteinExistence type="inferred from homology"/>
<dbReference type="GO" id="GO:0017004">
    <property type="term" value="P:cytochrome complex assembly"/>
    <property type="evidence" value="ECO:0007669"/>
    <property type="project" value="InterPro"/>
</dbReference>
<keyword evidence="9" id="KW-1185">Reference proteome</keyword>
<gene>
    <name evidence="8" type="ORF">ATC1_12260</name>
</gene>
<evidence type="ECO:0000259" key="7">
    <source>
        <dbReference type="Pfam" id="PF02683"/>
    </source>
</evidence>
<dbReference type="EMBL" id="DF968180">
    <property type="protein sequence ID" value="GAP39725.1"/>
    <property type="molecule type" value="Genomic_DNA"/>
</dbReference>
<dbReference type="STRING" id="1678840.ATC1_12260"/>
<dbReference type="Proteomes" id="UP000053370">
    <property type="component" value="Unassembled WGS sequence"/>
</dbReference>
<comment type="subcellular location">
    <subcellularLocation>
        <location evidence="1">Membrane</location>
        <topology evidence="1">Multi-pass membrane protein</topology>
    </subcellularLocation>
</comment>
<dbReference type="RefSeq" id="WP_062278407.1">
    <property type="nucleotide sequence ID" value="NZ_DF968180.1"/>
</dbReference>
<evidence type="ECO:0000256" key="3">
    <source>
        <dbReference type="ARBA" id="ARBA00022692"/>
    </source>
</evidence>
<dbReference type="AlphaFoldDB" id="A0A0K8PC52"/>
<keyword evidence="3 6" id="KW-0812">Transmembrane</keyword>
<name>A0A0K8PC52_9CHLR</name>
<dbReference type="GO" id="GO:0016020">
    <property type="term" value="C:membrane"/>
    <property type="evidence" value="ECO:0007669"/>
    <property type="project" value="UniProtKB-SubCell"/>
</dbReference>
<accession>A0A0K8PC52</accession>
<feature type="domain" description="Cytochrome C biogenesis protein transmembrane" evidence="7">
    <location>
        <begin position="16"/>
        <end position="222"/>
    </location>
</feature>
<dbReference type="PANTHER" id="PTHR31272:SF6">
    <property type="entry name" value="CYTOCHROME C-TYPE BIOGENESIS CCDA-LIKE CHLOROPLASTIC PROTEIN"/>
    <property type="match status" value="1"/>
</dbReference>
<evidence type="ECO:0000256" key="4">
    <source>
        <dbReference type="ARBA" id="ARBA00022989"/>
    </source>
</evidence>
<reference evidence="8" key="1">
    <citation type="journal article" date="2015" name="Genome Announc.">
        <title>Draft Genome Sequence of Anaerolineae Strain TC1, a Novel Isolate from a Methanogenic Wastewater Treatment System.</title>
        <authorList>
            <person name="Matsuura N."/>
            <person name="Tourlousse D.M."/>
            <person name="Sun L."/>
            <person name="Toyonaga M."/>
            <person name="Kuroda K."/>
            <person name="Ohashi A."/>
            <person name="Cruz R."/>
            <person name="Yamaguchi T."/>
            <person name="Sekiguchi Y."/>
        </authorList>
    </citation>
    <scope>NUCLEOTIDE SEQUENCE [LARGE SCALE GENOMIC DNA]</scope>
    <source>
        <strain evidence="8">TC1</strain>
    </source>
</reference>
<feature type="transmembrane region" description="Helical" evidence="6">
    <location>
        <begin position="55"/>
        <end position="83"/>
    </location>
</feature>
<feature type="transmembrane region" description="Helical" evidence="6">
    <location>
        <begin position="132"/>
        <end position="159"/>
    </location>
</feature>
<feature type="transmembrane region" description="Helical" evidence="6">
    <location>
        <begin position="165"/>
        <end position="193"/>
    </location>
</feature>
<dbReference type="PANTHER" id="PTHR31272">
    <property type="entry name" value="CYTOCHROME C-TYPE BIOGENESIS PROTEIN HI_1454-RELATED"/>
    <property type="match status" value="1"/>
</dbReference>
<dbReference type="InterPro" id="IPR051790">
    <property type="entry name" value="Cytochrome_c-biogenesis_DsbD"/>
</dbReference>
<comment type="similarity">
    <text evidence="2">Belongs to the DsbD family.</text>
</comment>
<dbReference type="OrthoDB" id="9809733at2"/>
<evidence type="ECO:0000256" key="2">
    <source>
        <dbReference type="ARBA" id="ARBA00006143"/>
    </source>
</evidence>
<evidence type="ECO:0000256" key="6">
    <source>
        <dbReference type="SAM" id="Phobius"/>
    </source>
</evidence>
<feature type="transmembrane region" description="Helical" evidence="6">
    <location>
        <begin position="205"/>
        <end position="224"/>
    </location>
</feature>
<sequence length="225" mass="23911">MNIDPSLLQPTSILGYILVFLGGIVTSIEPCNIAMIPLIMGIVSGTKNSSRLRSFAISSFFALGLAVTFTAMGVVAALVGGLIGGNSRIWYYLVAFVCFIIGFQMFGLIHLSFPSSFGNIRERIQRKGLPGALLLGLVSGLVSSQCATPVLGAILTYVMAQQSGLLYGAILLFVYALGRGIPIILAGTFTGFLKTFRAFGRWAGIVEKVGGIIMIGVGIYFLWIA</sequence>
<dbReference type="InterPro" id="IPR003834">
    <property type="entry name" value="Cyt_c_assmbl_TM_dom"/>
</dbReference>
<feature type="transmembrane region" description="Helical" evidence="6">
    <location>
        <begin position="13"/>
        <end position="43"/>
    </location>
</feature>
<evidence type="ECO:0000256" key="1">
    <source>
        <dbReference type="ARBA" id="ARBA00004141"/>
    </source>
</evidence>